<sequence>MDDTKIYDVKDSHFDIGDIHTFSRAGAPEDELETPEMQALALDIFKTGIHPCHRLSPPGWLPAGENKSKIEVLSQLVDFAFTNVPMYSEIYRKAGYEPGAIRCAADFQNLPVLTRSILNSWNDDDRLALGRKACDTYFVGTSGSSGKSLKVFYDQNAAIVETLESFKQYASYINEPLPADRWIYNIHMSRGWLSSLLGDYRTFTLNEVPPLNALIEHFEKLRPIILCALPSHLLELAPIGDLTRFGIRAISTNSEQSSRVERDKLSRIFGVPVLDEYSSVELGVIAYECSAGNYHVNEEGLHVELLDIDNSGFGRVVATDLRSWVMPLIRYDQGDLASWDKHIGTCSCAKPGTRFSEIRGRADDYFLRNDGAKVSSATLLNLVDTLFTGPESTLKEFRLVQETTTKVRFEFVIIAGETLPMSSRNQLIQSLKTNIGSAVEIEFVQLGQLSETPSYKRKKVIRAFA</sequence>
<dbReference type="GO" id="GO:0016874">
    <property type="term" value="F:ligase activity"/>
    <property type="evidence" value="ECO:0007669"/>
    <property type="project" value="UniProtKB-KW"/>
</dbReference>
<evidence type="ECO:0000313" key="2">
    <source>
        <dbReference type="Proteomes" id="UP000582981"/>
    </source>
</evidence>
<dbReference type="PANTHER" id="PTHR36932:SF1">
    <property type="entry name" value="CAPSULAR POLYSACCHARIDE BIOSYNTHESIS PROTEIN"/>
    <property type="match status" value="1"/>
</dbReference>
<dbReference type="InterPro" id="IPR053158">
    <property type="entry name" value="CapK_Type1_Caps_Biosynth"/>
</dbReference>
<gene>
    <name evidence="1" type="ORF">HX829_05095</name>
</gene>
<dbReference type="Gene3D" id="3.40.50.12780">
    <property type="entry name" value="N-terminal domain of ligase-like"/>
    <property type="match status" value="1"/>
</dbReference>
<comment type="caution">
    <text evidence="1">The sequence shown here is derived from an EMBL/GenBank/DDBJ whole genome shotgun (WGS) entry which is preliminary data.</text>
</comment>
<dbReference type="PANTHER" id="PTHR36932">
    <property type="entry name" value="CAPSULAR POLYSACCHARIDE BIOSYNTHESIS PROTEIN"/>
    <property type="match status" value="1"/>
</dbReference>
<evidence type="ECO:0000313" key="1">
    <source>
        <dbReference type="EMBL" id="NWB45862.1"/>
    </source>
</evidence>
<name>A0A7Y7WAP8_9PSED</name>
<dbReference type="RefSeq" id="WP_177143502.1">
    <property type="nucleotide sequence ID" value="NZ_JACAPU010000007.1"/>
</dbReference>
<protein>
    <submittedName>
        <fullName evidence="1">Phenylacetate--CoA ligase family protein</fullName>
    </submittedName>
</protein>
<dbReference type="AlphaFoldDB" id="A0A7Y7WAP8"/>
<dbReference type="EMBL" id="JACAPU010000007">
    <property type="protein sequence ID" value="NWB45862.1"/>
    <property type="molecule type" value="Genomic_DNA"/>
</dbReference>
<dbReference type="InterPro" id="IPR042099">
    <property type="entry name" value="ANL_N_sf"/>
</dbReference>
<dbReference type="Proteomes" id="UP000582981">
    <property type="component" value="Unassembled WGS sequence"/>
</dbReference>
<organism evidence="1 2">
    <name type="scientific">Pseudomonas gingeri</name>
    <dbReference type="NCBI Taxonomy" id="117681"/>
    <lineage>
        <taxon>Bacteria</taxon>
        <taxon>Pseudomonadati</taxon>
        <taxon>Pseudomonadota</taxon>
        <taxon>Gammaproteobacteria</taxon>
        <taxon>Pseudomonadales</taxon>
        <taxon>Pseudomonadaceae</taxon>
        <taxon>Pseudomonas</taxon>
    </lineage>
</organism>
<dbReference type="SUPFAM" id="SSF56801">
    <property type="entry name" value="Acetyl-CoA synthetase-like"/>
    <property type="match status" value="1"/>
</dbReference>
<keyword evidence="1" id="KW-0436">Ligase</keyword>
<accession>A0A7Y7WAP8</accession>
<proteinExistence type="predicted"/>
<reference evidence="1 2" key="1">
    <citation type="submission" date="2020-04" db="EMBL/GenBank/DDBJ databases">
        <title>Molecular characterization of pseudomonads from Agaricus bisporus reveal novel blotch 2 pathogens in Western Europe.</title>
        <authorList>
            <person name="Taparia T."/>
            <person name="Krijger M."/>
            <person name="Haynes E."/>
            <person name="Elpinstone J.G."/>
            <person name="Noble R."/>
            <person name="Van Der Wolf J."/>
        </authorList>
    </citation>
    <scope>NUCLEOTIDE SEQUENCE [LARGE SCALE GENOMIC DNA]</scope>
    <source>
        <strain evidence="1 2">F1001</strain>
    </source>
</reference>